<comment type="function">
    <text evidence="4">Catalyzes the reversible phosphorylation of S-methyl-5'-thioadenosine (MTA) to adenine and 5-methylthioribose-1-phosphate. Involved in the breakdown of MTA, a major by-product of polyamine biosynthesis. Responsible for the first step in the methionine salvage pathway after MTA has been generated from S-adenosylmethionine. Has broad substrate specificity with 6-aminopurine nucleosides as preferred substrates.</text>
</comment>
<comment type="pathway">
    <text evidence="4">Amino-acid biosynthesis; L-methionine biosynthesis via salvage pathway; S-methyl-5-thio-alpha-D-ribose 1-phosphate from S-methyl-5'-thioadenosine (phosphorylase route): step 1/1.</text>
</comment>
<evidence type="ECO:0000256" key="3">
    <source>
        <dbReference type="ARBA" id="ARBA00022726"/>
    </source>
</evidence>
<dbReference type="EMBL" id="MGDD01000195">
    <property type="protein sequence ID" value="OGL45105.1"/>
    <property type="molecule type" value="Genomic_DNA"/>
</dbReference>
<feature type="domain" description="Nucleoside phosphorylase" evidence="5">
    <location>
        <begin position="5"/>
        <end position="241"/>
    </location>
</feature>
<keyword evidence="3 4" id="KW-0660">Purine salvage</keyword>
<dbReference type="NCBIfam" id="NF006599">
    <property type="entry name" value="PRK09136.1"/>
    <property type="match status" value="1"/>
</dbReference>
<dbReference type="InterPro" id="IPR010044">
    <property type="entry name" value="MTAP"/>
</dbReference>
<evidence type="ECO:0000256" key="4">
    <source>
        <dbReference type="HAMAP-Rule" id="MF_01963"/>
    </source>
</evidence>
<dbReference type="FunFam" id="3.40.50.1580:FF:000012">
    <property type="entry name" value="Probable 6-oxopurine nucleoside phosphorylase"/>
    <property type="match status" value="1"/>
</dbReference>
<evidence type="ECO:0000313" key="7">
    <source>
        <dbReference type="Proteomes" id="UP000179266"/>
    </source>
</evidence>
<dbReference type="InterPro" id="IPR035994">
    <property type="entry name" value="Nucleoside_phosphorylase_sf"/>
</dbReference>
<reference evidence="6 7" key="1">
    <citation type="journal article" date="2016" name="Nat. Commun.">
        <title>Thousands of microbial genomes shed light on interconnected biogeochemical processes in an aquifer system.</title>
        <authorList>
            <person name="Anantharaman K."/>
            <person name="Brown C.T."/>
            <person name="Hug L.A."/>
            <person name="Sharon I."/>
            <person name="Castelle C.J."/>
            <person name="Probst A.J."/>
            <person name="Thomas B.C."/>
            <person name="Singh A."/>
            <person name="Wilkins M.J."/>
            <person name="Karaoz U."/>
            <person name="Brodie E.L."/>
            <person name="Williams K.H."/>
            <person name="Hubbard S.S."/>
            <person name="Banfield J.F."/>
        </authorList>
    </citation>
    <scope>NUCLEOTIDE SEQUENCE [LARGE SCALE GENOMIC DNA]</scope>
</reference>
<dbReference type="Proteomes" id="UP000179266">
    <property type="component" value="Unassembled WGS sequence"/>
</dbReference>
<sequence length="286" mass="32169">MEQIRIAIIGGSGLYQIEGIEIEKELEISTPFGNPSEKIVVGRFGKEKVAFLPRHGKGHVRNPSKINYRANIYALKSLGVEQIIAVGAVGSLKEEIKPGHFVFPDQIIDKTTKRISTFFDEITVHVGFSDPFCDEIRNILKQKAHEMMLTVHDSGTYVCMEGPQFSTRAESNLHRSWGASLIGMTVLPEAKLAREAEICYATIAIPTDYDCWYTEEHVSVEAILDNLNKSLNNTKSLIRNSLQELINRPRNCMCSTALNNALLTQPDYITKDKKQDLNILIGKYFH</sequence>
<feature type="binding site" evidence="4">
    <location>
        <position position="12"/>
    </location>
    <ligand>
        <name>phosphate</name>
        <dbReference type="ChEBI" id="CHEBI:43474"/>
    </ligand>
</feature>
<proteinExistence type="inferred from homology"/>
<feature type="site" description="Important for substrate specificity" evidence="4">
    <location>
        <position position="166"/>
    </location>
</feature>
<dbReference type="CDD" id="cd09010">
    <property type="entry name" value="MTAP_SsMTAPII_like_MTIP"/>
    <property type="match status" value="1"/>
</dbReference>
<comment type="caution">
    <text evidence="6">The sequence shown here is derived from an EMBL/GenBank/DDBJ whole genome shotgun (WGS) entry which is preliminary data.</text>
</comment>
<evidence type="ECO:0000256" key="2">
    <source>
        <dbReference type="ARBA" id="ARBA00022679"/>
    </source>
</evidence>
<keyword evidence="1 4" id="KW-0328">Glycosyltransferase</keyword>
<feature type="binding site" evidence="4">
    <location>
        <position position="185"/>
    </location>
    <ligand>
        <name>phosphate</name>
        <dbReference type="ChEBI" id="CHEBI:43474"/>
    </ligand>
</feature>
<feature type="binding site" evidence="4">
    <location>
        <begin position="208"/>
        <end position="210"/>
    </location>
    <ligand>
        <name>substrate</name>
    </ligand>
</feature>
<comment type="similarity">
    <text evidence="4">Belongs to the PNP/MTAP phosphorylase family. MTAP subfamily.</text>
</comment>
<name>A0A1F7RU73_9BACT</name>
<dbReference type="EC" id="2.4.2.28" evidence="4"/>
<dbReference type="NCBIfam" id="TIGR01694">
    <property type="entry name" value="MTAP"/>
    <property type="match status" value="1"/>
</dbReference>
<evidence type="ECO:0000256" key="1">
    <source>
        <dbReference type="ARBA" id="ARBA00022676"/>
    </source>
</evidence>
<organism evidence="6 7">
    <name type="scientific">Candidatus Schekmanbacteria bacterium RBG_13_48_7</name>
    <dbReference type="NCBI Taxonomy" id="1817878"/>
    <lineage>
        <taxon>Bacteria</taxon>
        <taxon>Candidatus Schekmaniibacteriota</taxon>
    </lineage>
</organism>
<comment type="caution">
    <text evidence="4">Lacks conserved residue(s) required for the propagation of feature annotation.</text>
</comment>
<dbReference type="HAMAP" id="MF_01963">
    <property type="entry name" value="MTAP"/>
    <property type="match status" value="1"/>
</dbReference>
<evidence type="ECO:0000259" key="5">
    <source>
        <dbReference type="Pfam" id="PF01048"/>
    </source>
</evidence>
<feature type="binding site" evidence="4">
    <location>
        <begin position="54"/>
        <end position="55"/>
    </location>
    <ligand>
        <name>phosphate</name>
        <dbReference type="ChEBI" id="CHEBI:43474"/>
    </ligand>
</feature>
<comment type="subunit">
    <text evidence="4">Homohexamer. Dimer of a homotrimer.</text>
</comment>
<accession>A0A1F7RU73</accession>
<dbReference type="SUPFAM" id="SSF53167">
    <property type="entry name" value="Purine and uridine phosphorylases"/>
    <property type="match status" value="1"/>
</dbReference>
<keyword evidence="2 4" id="KW-0808">Transferase</keyword>
<evidence type="ECO:0000313" key="6">
    <source>
        <dbReference type="EMBL" id="OGL45105.1"/>
    </source>
</evidence>
<dbReference type="InterPro" id="IPR000845">
    <property type="entry name" value="Nucleoside_phosphorylase_d"/>
</dbReference>
<dbReference type="Pfam" id="PF01048">
    <property type="entry name" value="PNP_UDP_1"/>
    <property type="match status" value="1"/>
</dbReference>
<comment type="catalytic activity">
    <reaction evidence="4">
        <text>S-methyl-5'-thioadenosine + phosphate = 5-(methylsulfanyl)-alpha-D-ribose 1-phosphate + adenine</text>
        <dbReference type="Rhea" id="RHEA:11852"/>
        <dbReference type="ChEBI" id="CHEBI:16708"/>
        <dbReference type="ChEBI" id="CHEBI:17509"/>
        <dbReference type="ChEBI" id="CHEBI:43474"/>
        <dbReference type="ChEBI" id="CHEBI:58533"/>
        <dbReference type="EC" id="2.4.2.28"/>
    </reaction>
</comment>
<dbReference type="GO" id="GO:0006166">
    <property type="term" value="P:purine ribonucleoside salvage"/>
    <property type="evidence" value="ECO:0007669"/>
    <property type="project" value="UniProtKB-KW"/>
</dbReference>
<dbReference type="GO" id="GO:0005829">
    <property type="term" value="C:cytosol"/>
    <property type="evidence" value="ECO:0007669"/>
    <property type="project" value="TreeGrafter"/>
</dbReference>
<dbReference type="AlphaFoldDB" id="A0A1F7RU73"/>
<dbReference type="GO" id="GO:0017061">
    <property type="term" value="F:S-methyl-5-thioadenosine phosphorylase activity"/>
    <property type="evidence" value="ECO:0007669"/>
    <property type="project" value="UniProtKB-UniRule"/>
</dbReference>
<feature type="site" description="Important for substrate specificity" evidence="4">
    <location>
        <position position="220"/>
    </location>
</feature>
<dbReference type="Gene3D" id="3.40.50.1580">
    <property type="entry name" value="Nucleoside phosphorylase domain"/>
    <property type="match status" value="1"/>
</dbReference>
<gene>
    <name evidence="4" type="primary">mtnP</name>
    <name evidence="6" type="ORF">A2161_03980</name>
</gene>
<dbReference type="PANTHER" id="PTHR42679">
    <property type="entry name" value="S-METHYL-5'-THIOADENOSINE PHOSPHORYLASE"/>
    <property type="match status" value="1"/>
</dbReference>
<dbReference type="GO" id="GO:0019509">
    <property type="term" value="P:L-methionine salvage from methylthioadenosine"/>
    <property type="evidence" value="ECO:0007669"/>
    <property type="project" value="UniProtKB-UniRule"/>
</dbReference>
<feature type="binding site" evidence="4">
    <location>
        <position position="184"/>
    </location>
    <ligand>
        <name>substrate</name>
    </ligand>
</feature>
<dbReference type="PANTHER" id="PTHR42679:SF2">
    <property type="entry name" value="S-METHYL-5'-THIOADENOSINE PHOSPHORYLASE"/>
    <property type="match status" value="1"/>
</dbReference>
<protein>
    <recommendedName>
        <fullName evidence="4">S-methyl-5'-thioadenosine phosphorylase</fullName>
        <ecNumber evidence="4">2.4.2.28</ecNumber>
    </recommendedName>
    <alternativeName>
        <fullName evidence="4">5'-methylthioadenosine phosphorylase</fullName>
        <shortName evidence="4">MTA phosphorylase</shortName>
        <shortName evidence="4">MTAP</shortName>
    </alternativeName>
</protein>
<dbReference type="UniPathway" id="UPA00904">
    <property type="reaction ID" value="UER00873"/>
</dbReference>